<keyword evidence="3" id="KW-1185">Reference proteome</keyword>
<sequence>MSSSRRTAVRRFFAIPVAAAVVAAIGLTPLAAGAASPTVAELGPVSVELDKTQAGIGLGQTLKFTSNVRNPGEQELSGAIAHLNILAVDPGVYVDPEDWSGERTQYLDPLGGGETEPLEWELQAVNSGRFMVYVVITSGQAASEVVSSKAMRLEVAPERTLDASGLIPIAAGVPGVIVLLMVLVMVRRRRHRPMPSAT</sequence>
<dbReference type="EMBL" id="BAAANE010000007">
    <property type="protein sequence ID" value="GAA1648988.1"/>
    <property type="molecule type" value="Genomic_DNA"/>
</dbReference>
<feature type="transmembrane region" description="Helical" evidence="1">
    <location>
        <begin position="166"/>
        <end position="186"/>
    </location>
</feature>
<reference evidence="2 3" key="1">
    <citation type="journal article" date="2019" name="Int. J. Syst. Evol. Microbiol.">
        <title>The Global Catalogue of Microorganisms (GCM) 10K type strain sequencing project: providing services to taxonomists for standard genome sequencing and annotation.</title>
        <authorList>
            <consortium name="The Broad Institute Genomics Platform"/>
            <consortium name="The Broad Institute Genome Sequencing Center for Infectious Disease"/>
            <person name="Wu L."/>
            <person name="Ma J."/>
        </authorList>
    </citation>
    <scope>NUCLEOTIDE SEQUENCE [LARGE SCALE GENOMIC DNA]</scope>
    <source>
        <strain evidence="2 3">JCM 14306</strain>
    </source>
</reference>
<organism evidence="2 3">
    <name type="scientific">Kribbella alba</name>
    <dbReference type="NCBI Taxonomy" id="190197"/>
    <lineage>
        <taxon>Bacteria</taxon>
        <taxon>Bacillati</taxon>
        <taxon>Actinomycetota</taxon>
        <taxon>Actinomycetes</taxon>
        <taxon>Propionibacteriales</taxon>
        <taxon>Kribbellaceae</taxon>
        <taxon>Kribbella</taxon>
    </lineage>
</organism>
<proteinExistence type="predicted"/>
<comment type="caution">
    <text evidence="2">The sequence shown here is derived from an EMBL/GenBank/DDBJ whole genome shotgun (WGS) entry which is preliminary data.</text>
</comment>
<keyword evidence="1" id="KW-0472">Membrane</keyword>
<keyword evidence="1" id="KW-0812">Transmembrane</keyword>
<evidence type="ECO:0000313" key="3">
    <source>
        <dbReference type="Proteomes" id="UP001501319"/>
    </source>
</evidence>
<dbReference type="InterPro" id="IPR006311">
    <property type="entry name" value="TAT_signal"/>
</dbReference>
<evidence type="ECO:0008006" key="4">
    <source>
        <dbReference type="Google" id="ProtNLM"/>
    </source>
</evidence>
<evidence type="ECO:0000256" key="1">
    <source>
        <dbReference type="SAM" id="Phobius"/>
    </source>
</evidence>
<evidence type="ECO:0000313" key="2">
    <source>
        <dbReference type="EMBL" id="GAA1648988.1"/>
    </source>
</evidence>
<gene>
    <name evidence="2" type="ORF">GCM10009744_45500</name>
</gene>
<feature type="transmembrane region" description="Helical" evidence="1">
    <location>
        <begin position="12"/>
        <end position="32"/>
    </location>
</feature>
<dbReference type="Proteomes" id="UP001501319">
    <property type="component" value="Unassembled WGS sequence"/>
</dbReference>
<name>A0ABN2FIU3_9ACTN</name>
<accession>A0ABN2FIU3</accession>
<dbReference type="PROSITE" id="PS51318">
    <property type="entry name" value="TAT"/>
    <property type="match status" value="1"/>
</dbReference>
<protein>
    <recommendedName>
        <fullName evidence="4">DUF11 domain-containing protein</fullName>
    </recommendedName>
</protein>
<keyword evidence="1" id="KW-1133">Transmembrane helix</keyword>